<name>A0A2V3Y092_9FIRM</name>
<dbReference type="Proteomes" id="UP000248057">
    <property type="component" value="Unassembled WGS sequence"/>
</dbReference>
<evidence type="ECO:0000313" key="4">
    <source>
        <dbReference type="Proteomes" id="UP000248057"/>
    </source>
</evidence>
<evidence type="ECO:0000313" key="3">
    <source>
        <dbReference type="EMBL" id="PXX48128.1"/>
    </source>
</evidence>
<dbReference type="AlphaFoldDB" id="A0A2V3Y092"/>
<dbReference type="RefSeq" id="WP_110325334.1">
    <property type="nucleotide sequence ID" value="NZ_QJKD01000018.1"/>
</dbReference>
<reference evidence="3 4" key="1">
    <citation type="submission" date="2018-05" db="EMBL/GenBank/DDBJ databases">
        <title>Genomic Encyclopedia of Type Strains, Phase IV (KMG-IV): sequencing the most valuable type-strain genomes for metagenomic binning, comparative biology and taxonomic classification.</title>
        <authorList>
            <person name="Goeker M."/>
        </authorList>
    </citation>
    <scope>NUCLEOTIDE SEQUENCE [LARGE SCALE GENOMIC DNA]</scope>
    <source>
        <strain evidence="3 4">DSM 24995</strain>
    </source>
</reference>
<gene>
    <name evidence="3" type="ORF">DFR60_1187</name>
</gene>
<dbReference type="InterPro" id="IPR011008">
    <property type="entry name" value="Dimeric_a/b-barrel"/>
</dbReference>
<sequence length="98" mass="11473">MTYYMVEGIILDAGKMDDTIMKEHMAYTQKAMDSGMIFLSGLKTDMSGGVFLMKAEKPEEIESYLAREPFKMNGIQDYRWAEFDIHFINPQPDQWFEK</sequence>
<evidence type="ECO:0000259" key="2">
    <source>
        <dbReference type="Pfam" id="PF03795"/>
    </source>
</evidence>
<dbReference type="GeneID" id="86064172"/>
<keyword evidence="4" id="KW-1185">Reference proteome</keyword>
<dbReference type="SUPFAM" id="SSF54909">
    <property type="entry name" value="Dimeric alpha+beta barrel"/>
    <property type="match status" value="1"/>
</dbReference>
<dbReference type="Gene3D" id="3.30.70.1060">
    <property type="entry name" value="Dimeric alpha+beta barrel"/>
    <property type="match status" value="1"/>
</dbReference>
<proteinExistence type="inferred from homology"/>
<organism evidence="3 4">
    <name type="scientific">Hungatella effluvii</name>
    <dbReference type="NCBI Taxonomy" id="1096246"/>
    <lineage>
        <taxon>Bacteria</taxon>
        <taxon>Bacillati</taxon>
        <taxon>Bacillota</taxon>
        <taxon>Clostridia</taxon>
        <taxon>Lachnospirales</taxon>
        <taxon>Lachnospiraceae</taxon>
        <taxon>Hungatella</taxon>
    </lineage>
</organism>
<feature type="domain" description="YCII-related" evidence="2">
    <location>
        <begin position="15"/>
        <end position="82"/>
    </location>
</feature>
<dbReference type="InterPro" id="IPR005545">
    <property type="entry name" value="YCII"/>
</dbReference>
<accession>A0A2V3Y092</accession>
<dbReference type="Pfam" id="PF03795">
    <property type="entry name" value="YCII"/>
    <property type="match status" value="1"/>
</dbReference>
<protein>
    <submittedName>
        <fullName evidence="3">YCII-related domain-containing protein</fullName>
    </submittedName>
</protein>
<comment type="caution">
    <text evidence="3">The sequence shown here is derived from an EMBL/GenBank/DDBJ whole genome shotgun (WGS) entry which is preliminary data.</text>
</comment>
<comment type="similarity">
    <text evidence="1">Belongs to the YciI family.</text>
</comment>
<dbReference type="EMBL" id="QJKD01000018">
    <property type="protein sequence ID" value="PXX48128.1"/>
    <property type="molecule type" value="Genomic_DNA"/>
</dbReference>
<evidence type="ECO:0000256" key="1">
    <source>
        <dbReference type="ARBA" id="ARBA00007689"/>
    </source>
</evidence>